<comment type="caution">
    <text evidence="2">The sequence shown here is derived from an EMBL/GenBank/DDBJ whole genome shotgun (WGS) entry which is preliminary data.</text>
</comment>
<dbReference type="EMBL" id="MHOQ01000024">
    <property type="protein sequence ID" value="OGZ66648.1"/>
    <property type="molecule type" value="Genomic_DNA"/>
</dbReference>
<keyword evidence="1" id="KW-0812">Transmembrane</keyword>
<keyword evidence="1" id="KW-0472">Membrane</keyword>
<protein>
    <recommendedName>
        <fullName evidence="4">DUF5667 domain-containing protein</fullName>
    </recommendedName>
</protein>
<reference evidence="2 3" key="1">
    <citation type="journal article" date="2016" name="Nat. Commun.">
        <title>Thousands of microbial genomes shed light on interconnected biogeochemical processes in an aquifer system.</title>
        <authorList>
            <person name="Anantharaman K."/>
            <person name="Brown C.T."/>
            <person name="Hug L.A."/>
            <person name="Sharon I."/>
            <person name="Castelle C.J."/>
            <person name="Probst A.J."/>
            <person name="Thomas B.C."/>
            <person name="Singh A."/>
            <person name="Wilkins M.J."/>
            <person name="Karaoz U."/>
            <person name="Brodie E.L."/>
            <person name="Williams K.H."/>
            <person name="Hubbard S.S."/>
            <person name="Banfield J.F."/>
        </authorList>
    </citation>
    <scope>NUCLEOTIDE SEQUENCE [LARGE SCALE GENOMIC DNA]</scope>
</reference>
<feature type="transmembrane region" description="Helical" evidence="1">
    <location>
        <begin position="66"/>
        <end position="88"/>
    </location>
</feature>
<evidence type="ECO:0008006" key="4">
    <source>
        <dbReference type="Google" id="ProtNLM"/>
    </source>
</evidence>
<name>A0A1G2HXU8_9BACT</name>
<organism evidence="2 3">
    <name type="scientific">Candidatus Staskawiczbacteria bacterium RIFCSPHIGHO2_02_FULL_33_16</name>
    <dbReference type="NCBI Taxonomy" id="1802204"/>
    <lineage>
        <taxon>Bacteria</taxon>
        <taxon>Candidatus Staskawicziibacteriota</taxon>
    </lineage>
</organism>
<accession>A0A1G2HXU8</accession>
<evidence type="ECO:0000313" key="3">
    <source>
        <dbReference type="Proteomes" id="UP000179183"/>
    </source>
</evidence>
<evidence type="ECO:0000313" key="2">
    <source>
        <dbReference type="EMBL" id="OGZ66648.1"/>
    </source>
</evidence>
<proteinExistence type="predicted"/>
<sequence>MTEQELIAKLQSLKQVKPRKEWVFSIRMQILESSLNASKIAHKTTYKERFLNVFQSLYALNLQKKLAYSFAVFLFFAVGALGVMTTLLPNNDSKVNITEQSPDALVAIKDSVETFKTKSQNLIDVTKNNPQDFSLAIKEVKNAAKTLTEAIEKDPELAKEIALEVKNNVTLLSVVSEAELEEASGNLCRTIVEPVIKDLEQTTLTEVQHKELVEMEGIYDEDKYSDNESKCWDVLEKILLINSVK</sequence>
<gene>
    <name evidence="2" type="ORF">A3D34_00090</name>
</gene>
<evidence type="ECO:0000256" key="1">
    <source>
        <dbReference type="SAM" id="Phobius"/>
    </source>
</evidence>
<dbReference type="AlphaFoldDB" id="A0A1G2HXU8"/>
<keyword evidence="1" id="KW-1133">Transmembrane helix</keyword>
<dbReference type="Proteomes" id="UP000179183">
    <property type="component" value="Unassembled WGS sequence"/>
</dbReference>